<dbReference type="AlphaFoldDB" id="A0A1G9IQN1"/>
<sequence>MSHHNFYFIYARVHFYASHLYRNSFHYYDLNKLVLETPNF</sequence>
<proteinExistence type="predicted"/>
<dbReference type="EMBL" id="FNGV01000001">
    <property type="protein sequence ID" value="SDL27568.1"/>
    <property type="molecule type" value="Genomic_DNA"/>
</dbReference>
<name>A0A1G9IQN1_9FLAO</name>
<evidence type="ECO:0000313" key="2">
    <source>
        <dbReference type="Proteomes" id="UP000199440"/>
    </source>
</evidence>
<protein>
    <submittedName>
        <fullName evidence="1">Uncharacterized protein</fullName>
    </submittedName>
</protein>
<dbReference type="STRING" id="192904.SAMN04488514_101240"/>
<organism evidence="1 2">
    <name type="scientific">Kriegella aquimaris</name>
    <dbReference type="NCBI Taxonomy" id="192904"/>
    <lineage>
        <taxon>Bacteria</taxon>
        <taxon>Pseudomonadati</taxon>
        <taxon>Bacteroidota</taxon>
        <taxon>Flavobacteriia</taxon>
        <taxon>Flavobacteriales</taxon>
        <taxon>Flavobacteriaceae</taxon>
        <taxon>Kriegella</taxon>
    </lineage>
</organism>
<keyword evidence="2" id="KW-1185">Reference proteome</keyword>
<evidence type="ECO:0000313" key="1">
    <source>
        <dbReference type="EMBL" id="SDL27568.1"/>
    </source>
</evidence>
<gene>
    <name evidence="1" type="ORF">SAMN04488514_101240</name>
</gene>
<reference evidence="1 2" key="1">
    <citation type="submission" date="2016-10" db="EMBL/GenBank/DDBJ databases">
        <authorList>
            <person name="de Groot N.N."/>
        </authorList>
    </citation>
    <scope>NUCLEOTIDE SEQUENCE [LARGE SCALE GENOMIC DNA]</scope>
    <source>
        <strain evidence="1 2">DSM 19886</strain>
    </source>
</reference>
<dbReference type="Proteomes" id="UP000199440">
    <property type="component" value="Unassembled WGS sequence"/>
</dbReference>
<accession>A0A1G9IQN1</accession>